<evidence type="ECO:0000256" key="1">
    <source>
        <dbReference type="SAM" id="MobiDB-lite"/>
    </source>
</evidence>
<organism evidence="2">
    <name type="scientific">Tanacetum cinerariifolium</name>
    <name type="common">Dalmatian daisy</name>
    <name type="synonym">Chrysanthemum cinerariifolium</name>
    <dbReference type="NCBI Taxonomy" id="118510"/>
    <lineage>
        <taxon>Eukaryota</taxon>
        <taxon>Viridiplantae</taxon>
        <taxon>Streptophyta</taxon>
        <taxon>Embryophyta</taxon>
        <taxon>Tracheophyta</taxon>
        <taxon>Spermatophyta</taxon>
        <taxon>Magnoliopsida</taxon>
        <taxon>eudicotyledons</taxon>
        <taxon>Gunneridae</taxon>
        <taxon>Pentapetalae</taxon>
        <taxon>asterids</taxon>
        <taxon>campanulids</taxon>
        <taxon>Asterales</taxon>
        <taxon>Asteraceae</taxon>
        <taxon>Asteroideae</taxon>
        <taxon>Anthemideae</taxon>
        <taxon>Anthemidinae</taxon>
        <taxon>Tanacetum</taxon>
    </lineage>
</organism>
<protein>
    <submittedName>
        <fullName evidence="2">Uncharacterized protein</fullName>
    </submittedName>
</protein>
<sequence length="74" mass="8000">MTARKRVRPLPVQQLSMRHSVDHSSLDSSSRHSLSNHSSPDLPSTSAGQSCKRHRSPMTFVPALPLVSGALSPV</sequence>
<reference evidence="2" key="1">
    <citation type="journal article" date="2019" name="Sci. Rep.">
        <title>Draft genome of Tanacetum cinerariifolium, the natural source of mosquito coil.</title>
        <authorList>
            <person name="Yamashiro T."/>
            <person name="Shiraishi A."/>
            <person name="Satake H."/>
            <person name="Nakayama K."/>
        </authorList>
    </citation>
    <scope>NUCLEOTIDE SEQUENCE</scope>
</reference>
<evidence type="ECO:0000313" key="2">
    <source>
        <dbReference type="EMBL" id="GFD54331.1"/>
    </source>
</evidence>
<feature type="region of interest" description="Disordered" evidence="1">
    <location>
        <begin position="1"/>
        <end position="56"/>
    </location>
</feature>
<dbReference type="EMBL" id="BKCJ011804634">
    <property type="protein sequence ID" value="GFD54331.1"/>
    <property type="molecule type" value="Genomic_DNA"/>
</dbReference>
<accession>A0A699XBY7</accession>
<gene>
    <name evidence="2" type="ORF">Tci_926300</name>
</gene>
<feature type="compositionally biased region" description="Low complexity" evidence="1">
    <location>
        <begin position="26"/>
        <end position="39"/>
    </location>
</feature>
<feature type="non-terminal residue" evidence="2">
    <location>
        <position position="74"/>
    </location>
</feature>
<proteinExistence type="predicted"/>
<name>A0A699XBY7_TANCI</name>
<dbReference type="AlphaFoldDB" id="A0A699XBY7"/>
<comment type="caution">
    <text evidence="2">The sequence shown here is derived from an EMBL/GenBank/DDBJ whole genome shotgun (WGS) entry which is preliminary data.</text>
</comment>